<name>A0A179V035_BLAGS</name>
<gene>
    <name evidence="2" type="ORF">BDBG_08854</name>
</gene>
<dbReference type="OrthoDB" id="10251412at2759"/>
<dbReference type="Proteomes" id="UP000002038">
    <property type="component" value="Unassembled WGS sequence"/>
</dbReference>
<evidence type="ECO:0000256" key="1">
    <source>
        <dbReference type="SAM" id="MobiDB-lite"/>
    </source>
</evidence>
<reference evidence="3" key="1">
    <citation type="journal article" date="2015" name="PLoS Genet.">
        <title>The dynamic genome and transcriptome of the human fungal pathogen Blastomyces and close relative Emmonsia.</title>
        <authorList>
            <person name="Munoz J.F."/>
            <person name="Gauthier G.M."/>
            <person name="Desjardins C.A."/>
            <person name="Gallo J.E."/>
            <person name="Holder J."/>
            <person name="Sullivan T.D."/>
            <person name="Marty A.J."/>
            <person name="Carmen J.C."/>
            <person name="Chen Z."/>
            <person name="Ding L."/>
            <person name="Gujja S."/>
            <person name="Magrini V."/>
            <person name="Misas E."/>
            <person name="Mitreva M."/>
            <person name="Priest M."/>
            <person name="Saif S."/>
            <person name="Whiston E.A."/>
            <person name="Young S."/>
            <person name="Zeng Q."/>
            <person name="Goldman W.E."/>
            <person name="Mardis E.R."/>
            <person name="Taylor J.W."/>
            <person name="McEwen J.G."/>
            <person name="Clay O.K."/>
            <person name="Klein B.S."/>
            <person name="Cuomo C.A."/>
        </authorList>
    </citation>
    <scope>NUCLEOTIDE SEQUENCE [LARGE SCALE GENOMIC DNA]</scope>
    <source>
        <strain evidence="3">SLH14081</strain>
    </source>
</reference>
<dbReference type="RefSeq" id="XP_031581060.1">
    <property type="nucleotide sequence ID" value="XM_031723758.1"/>
</dbReference>
<dbReference type="VEuPathDB" id="FungiDB:BDBG_08854"/>
<evidence type="ECO:0000313" key="3">
    <source>
        <dbReference type="Proteomes" id="UP000002038"/>
    </source>
</evidence>
<dbReference type="EMBL" id="GG657477">
    <property type="protein sequence ID" value="OAT13704.1"/>
    <property type="molecule type" value="Genomic_DNA"/>
</dbReference>
<dbReference type="AlphaFoldDB" id="A0A179V035"/>
<evidence type="ECO:0000313" key="2">
    <source>
        <dbReference type="EMBL" id="OAT13704.1"/>
    </source>
</evidence>
<proteinExistence type="predicted"/>
<feature type="compositionally biased region" description="Polar residues" evidence="1">
    <location>
        <begin position="14"/>
        <end position="28"/>
    </location>
</feature>
<dbReference type="KEGG" id="bgh:BDBG_08854"/>
<dbReference type="GeneID" id="8501997"/>
<keyword evidence="3" id="KW-1185">Reference proteome</keyword>
<protein>
    <submittedName>
        <fullName evidence="2">Mitochondrial chaperone ATPase</fullName>
    </submittedName>
</protein>
<organism evidence="2 3">
    <name type="scientific">Blastomyces gilchristii (strain SLH14081)</name>
    <name type="common">Blastomyces dermatitidis</name>
    <dbReference type="NCBI Taxonomy" id="559298"/>
    <lineage>
        <taxon>Eukaryota</taxon>
        <taxon>Fungi</taxon>
        <taxon>Dikarya</taxon>
        <taxon>Ascomycota</taxon>
        <taxon>Pezizomycotina</taxon>
        <taxon>Eurotiomycetes</taxon>
        <taxon>Eurotiomycetidae</taxon>
        <taxon>Onygenales</taxon>
        <taxon>Ajellomycetaceae</taxon>
        <taxon>Blastomyces</taxon>
    </lineage>
</organism>
<accession>A0A179V035</accession>
<sequence length="147" mass="15514">MTVKTAVAMRRTSKQMSAQRTSPKQSGMTCLGSHAIPPPAQSTSGSKDGNVTAGHGFQNALRTEKEPGILSLSAVLNAIDGIVAPEGRILVMTTNHPKDLIERSFAQAGQTGAFPSAMQIKALFKSFSTLSTEFPMITPARPFPASL</sequence>
<feature type="region of interest" description="Disordered" evidence="1">
    <location>
        <begin position="1"/>
        <end position="58"/>
    </location>
</feature>